<gene>
    <name evidence="1" type="ORF">BV25DRAFT_1912479</name>
</gene>
<dbReference type="Proteomes" id="UP000814140">
    <property type="component" value="Unassembled WGS sequence"/>
</dbReference>
<comment type="caution">
    <text evidence="1">The sequence shown here is derived from an EMBL/GenBank/DDBJ whole genome shotgun (WGS) entry which is preliminary data.</text>
</comment>
<keyword evidence="2" id="KW-1185">Reference proteome</keyword>
<reference evidence="1" key="1">
    <citation type="submission" date="2021-03" db="EMBL/GenBank/DDBJ databases">
        <authorList>
            <consortium name="DOE Joint Genome Institute"/>
            <person name="Ahrendt S."/>
            <person name="Looney B.P."/>
            <person name="Miyauchi S."/>
            <person name="Morin E."/>
            <person name="Drula E."/>
            <person name="Courty P.E."/>
            <person name="Chicoki N."/>
            <person name="Fauchery L."/>
            <person name="Kohler A."/>
            <person name="Kuo A."/>
            <person name="Labutti K."/>
            <person name="Pangilinan J."/>
            <person name="Lipzen A."/>
            <person name="Riley R."/>
            <person name="Andreopoulos W."/>
            <person name="He G."/>
            <person name="Johnson J."/>
            <person name="Barry K.W."/>
            <person name="Grigoriev I.V."/>
            <person name="Nagy L."/>
            <person name="Hibbett D."/>
            <person name="Henrissat B."/>
            <person name="Matheny P.B."/>
            <person name="Labbe J."/>
            <person name="Martin F."/>
        </authorList>
    </citation>
    <scope>NUCLEOTIDE SEQUENCE</scope>
    <source>
        <strain evidence="1">HHB10654</strain>
    </source>
</reference>
<dbReference type="EMBL" id="MU277192">
    <property type="protein sequence ID" value="KAI0066398.1"/>
    <property type="molecule type" value="Genomic_DNA"/>
</dbReference>
<organism evidence="1 2">
    <name type="scientific">Artomyces pyxidatus</name>
    <dbReference type="NCBI Taxonomy" id="48021"/>
    <lineage>
        <taxon>Eukaryota</taxon>
        <taxon>Fungi</taxon>
        <taxon>Dikarya</taxon>
        <taxon>Basidiomycota</taxon>
        <taxon>Agaricomycotina</taxon>
        <taxon>Agaricomycetes</taxon>
        <taxon>Russulales</taxon>
        <taxon>Auriscalpiaceae</taxon>
        <taxon>Artomyces</taxon>
    </lineage>
</organism>
<evidence type="ECO:0000313" key="1">
    <source>
        <dbReference type="EMBL" id="KAI0066398.1"/>
    </source>
</evidence>
<name>A0ACB8TDF4_9AGAM</name>
<sequence>MAVTTPSRPTSPDGNDARPFWDGVATFRAARYGDPTPSGSASKLLDVQRAFDHELDAMHLAMCSFRMRRNEFALVSRLPVEIMIHIFSLLADAYPAGVVQEEDTGQWVRRLGWIQITFVCRRWRFVALDHPHLWRDVKVDLPGGWTETMISRSKSARLRMDFLIGLEIRVFRVLRSRQRQVVLQHIHRIELLRLPSSQETVDALTAPAPMLQVLEIGPRLRTTSTILPANFLGNHAPILRHLLLYNVLNFPWSSDICKSLVSLKLESSESIPSRPPLDVVLHALNRMPSLDSLTLLRHHLPEPMSASSIVVRLPRITELTLEGRLPDIAGLLRQLELPNNPNIYLTIFCSAEDEGGDFHAFFSVFAICLRDGGTSAAPNTELFLKHNAAKSTFKVQAKRSTEGPTTTPKTTETFLEFSYFNEVPATWSHLDMTRGIFAAFASEHLQSLTLVVEDSQWTTDDFINISGYAPALRSLRIWTATDKAFCLALSRTHSTGTETRTSHDSEGMHADHDPSVFTFFPQLQFLEICTLNFVRAFMADENDPEGEGPSCDTFHACLLARAQKVDSPLKKLVLRGCKIRQQWVDRFKEAVDVKWDGTGDPDAPSRRRG</sequence>
<accession>A0ACB8TDF4</accession>
<evidence type="ECO:0000313" key="2">
    <source>
        <dbReference type="Proteomes" id="UP000814140"/>
    </source>
</evidence>
<protein>
    <submittedName>
        <fullName evidence="1">Uncharacterized protein</fullName>
    </submittedName>
</protein>
<proteinExistence type="predicted"/>
<reference evidence="1" key="2">
    <citation type="journal article" date="2022" name="New Phytol.">
        <title>Evolutionary transition to the ectomycorrhizal habit in the genomes of a hyperdiverse lineage of mushroom-forming fungi.</title>
        <authorList>
            <person name="Looney B."/>
            <person name="Miyauchi S."/>
            <person name="Morin E."/>
            <person name="Drula E."/>
            <person name="Courty P.E."/>
            <person name="Kohler A."/>
            <person name="Kuo A."/>
            <person name="LaButti K."/>
            <person name="Pangilinan J."/>
            <person name="Lipzen A."/>
            <person name="Riley R."/>
            <person name="Andreopoulos W."/>
            <person name="He G."/>
            <person name="Johnson J."/>
            <person name="Nolan M."/>
            <person name="Tritt A."/>
            <person name="Barry K.W."/>
            <person name="Grigoriev I.V."/>
            <person name="Nagy L.G."/>
            <person name="Hibbett D."/>
            <person name="Henrissat B."/>
            <person name="Matheny P.B."/>
            <person name="Labbe J."/>
            <person name="Martin F.M."/>
        </authorList>
    </citation>
    <scope>NUCLEOTIDE SEQUENCE</scope>
    <source>
        <strain evidence="1">HHB10654</strain>
    </source>
</reference>